<accession>A0A0F4GL77</accession>
<organism evidence="2 3">
    <name type="scientific">Zymoseptoria brevis</name>
    <dbReference type="NCBI Taxonomy" id="1047168"/>
    <lineage>
        <taxon>Eukaryota</taxon>
        <taxon>Fungi</taxon>
        <taxon>Dikarya</taxon>
        <taxon>Ascomycota</taxon>
        <taxon>Pezizomycotina</taxon>
        <taxon>Dothideomycetes</taxon>
        <taxon>Dothideomycetidae</taxon>
        <taxon>Mycosphaerellales</taxon>
        <taxon>Mycosphaerellaceae</taxon>
        <taxon>Zymoseptoria</taxon>
    </lineage>
</organism>
<feature type="region of interest" description="Disordered" evidence="1">
    <location>
        <begin position="1"/>
        <end position="20"/>
    </location>
</feature>
<keyword evidence="3" id="KW-1185">Reference proteome</keyword>
<dbReference type="EMBL" id="LAFY01000421">
    <property type="protein sequence ID" value="KJX98184.1"/>
    <property type="molecule type" value="Genomic_DNA"/>
</dbReference>
<evidence type="ECO:0000256" key="1">
    <source>
        <dbReference type="SAM" id="MobiDB-lite"/>
    </source>
</evidence>
<name>A0A0F4GL77_9PEZI</name>
<proteinExistence type="predicted"/>
<feature type="compositionally biased region" description="Basic and acidic residues" evidence="1">
    <location>
        <begin position="185"/>
        <end position="196"/>
    </location>
</feature>
<feature type="compositionally biased region" description="Basic and acidic residues" evidence="1">
    <location>
        <begin position="256"/>
        <end position="277"/>
    </location>
</feature>
<protein>
    <submittedName>
        <fullName evidence="2">Uncharacterized protein</fullName>
    </submittedName>
</protein>
<dbReference type="Proteomes" id="UP000033647">
    <property type="component" value="Unassembled WGS sequence"/>
</dbReference>
<comment type="caution">
    <text evidence="2">The sequence shown here is derived from an EMBL/GenBank/DDBJ whole genome shotgun (WGS) entry which is preliminary data.</text>
</comment>
<evidence type="ECO:0000313" key="3">
    <source>
        <dbReference type="Proteomes" id="UP000033647"/>
    </source>
</evidence>
<evidence type="ECO:0000313" key="2">
    <source>
        <dbReference type="EMBL" id="KJX98184.1"/>
    </source>
</evidence>
<gene>
    <name evidence="2" type="ORF">TI39_contig429g00014</name>
</gene>
<dbReference type="AlphaFoldDB" id="A0A0F4GL77"/>
<sequence>MSSPTGSKPGAPTASNAMEPAQYQLTKTKATRRHYLDKVKLLHRLAMIELARAFEQYRALPADLQAERGLLFSQFGGVKDITETTWEPYLRELSREVEDAYTDFEAGNWDLATITAQTVEEMILPVREYIKRLETALKELDPVVKGRRRGSESGEVIEAPRVRRVREAPAAAEAELGRRQALGKRGREPSPGEREGYTLPPAQRRREEDHAQIRRESARLATPKGGGLDYGGNPDHEPARRREDDLITGRRNQPASDRRRGDSQPPDRHEDDQEARRRSPAPRRGGRGRGRGRGRGK</sequence>
<reference evidence="2 3" key="1">
    <citation type="submission" date="2015-03" db="EMBL/GenBank/DDBJ databases">
        <title>RNA-seq based gene annotation and comparative genomics of four Zymoseptoria species reveal species-specific pathogenicity related genes and transposable element activity.</title>
        <authorList>
            <person name="Grandaubert J."/>
            <person name="Bhattacharyya A."/>
            <person name="Stukenbrock E.H."/>
        </authorList>
    </citation>
    <scope>NUCLEOTIDE SEQUENCE [LARGE SCALE GENOMIC DNA]</scope>
    <source>
        <strain evidence="2 3">Zb18110</strain>
    </source>
</reference>
<feature type="region of interest" description="Disordered" evidence="1">
    <location>
        <begin position="168"/>
        <end position="297"/>
    </location>
</feature>
<feature type="compositionally biased region" description="Basic residues" evidence="1">
    <location>
        <begin position="278"/>
        <end position="297"/>
    </location>
</feature>
<feature type="compositionally biased region" description="Basic and acidic residues" evidence="1">
    <location>
        <begin position="234"/>
        <end position="248"/>
    </location>
</feature>
<feature type="compositionally biased region" description="Basic and acidic residues" evidence="1">
    <location>
        <begin position="204"/>
        <end position="218"/>
    </location>
</feature>